<evidence type="ECO:0000313" key="5">
    <source>
        <dbReference type="Proteomes" id="UP000032431"/>
    </source>
</evidence>
<dbReference type="InterPro" id="IPR003583">
    <property type="entry name" value="Hlx-hairpin-Hlx_DNA-bd_motif"/>
</dbReference>
<feature type="region of interest" description="Disordered" evidence="1">
    <location>
        <begin position="47"/>
        <end position="89"/>
    </location>
</feature>
<sequence length="154" mass="15933">MDTKKFTLIVSLLTAAVCVMTIVYNFASMPAYGDGNAIAQPLYAVNSQPSSEPASSSVTSSEPGLNSSSTPSGSSKSTSRRAASESKGKTAGVININTATLSELDSLPGIGPTKAQAIIDYRNAHGSFKSVDELINVKGIGEATLNKIKPYVTT</sequence>
<dbReference type="GO" id="GO:0015628">
    <property type="term" value="P:protein secretion by the type II secretion system"/>
    <property type="evidence" value="ECO:0007669"/>
    <property type="project" value="TreeGrafter"/>
</dbReference>
<dbReference type="SUPFAM" id="SSF47781">
    <property type="entry name" value="RuvA domain 2-like"/>
    <property type="match status" value="1"/>
</dbReference>
<feature type="compositionally biased region" description="Low complexity" evidence="1">
    <location>
        <begin position="47"/>
        <end position="81"/>
    </location>
</feature>
<dbReference type="AlphaFoldDB" id="A0A078KIP5"/>
<evidence type="ECO:0000313" key="4">
    <source>
        <dbReference type="EMBL" id="CDZ23416.1"/>
    </source>
</evidence>
<dbReference type="Proteomes" id="UP000032431">
    <property type="component" value="Chromosome I"/>
</dbReference>
<accession>A0A078KIP5</accession>
<keyword evidence="2" id="KW-0472">Membrane</keyword>
<dbReference type="HOGENOM" id="CLU_1803240_0_0_9"/>
<dbReference type="PANTHER" id="PTHR21180">
    <property type="entry name" value="ENDONUCLEASE/EXONUCLEASE/PHOSPHATASE FAMILY DOMAIN-CONTAINING PROTEIN 1"/>
    <property type="match status" value="1"/>
</dbReference>
<dbReference type="KEGG" id="ccel:CCDG5_0273"/>
<dbReference type="Pfam" id="PF12836">
    <property type="entry name" value="HHH_3"/>
    <property type="match status" value="1"/>
</dbReference>
<dbReference type="STRING" id="29343.CCDG5_0273"/>
<dbReference type="InterPro" id="IPR010994">
    <property type="entry name" value="RuvA_2-like"/>
</dbReference>
<keyword evidence="5" id="KW-1185">Reference proteome</keyword>
<keyword evidence="2" id="KW-1133">Transmembrane helix</keyword>
<organism evidence="4 5">
    <name type="scientific">[Clostridium] cellulosi</name>
    <dbReference type="NCBI Taxonomy" id="29343"/>
    <lineage>
        <taxon>Bacteria</taxon>
        <taxon>Bacillati</taxon>
        <taxon>Bacillota</taxon>
        <taxon>Clostridia</taxon>
        <taxon>Eubacteriales</taxon>
        <taxon>Oscillospiraceae</taxon>
        <taxon>Oscillospiraceae incertae sedis</taxon>
    </lineage>
</organism>
<reference evidence="5" key="1">
    <citation type="submission" date="2014-07" db="EMBL/GenBank/DDBJ databases">
        <authorList>
            <person name="Wibberg D."/>
        </authorList>
    </citation>
    <scope>NUCLEOTIDE SEQUENCE [LARGE SCALE GENOMIC DNA]</scope>
    <source>
        <strain evidence="5">DG5</strain>
    </source>
</reference>
<feature type="domain" description="Helix-hairpin-helix DNA-binding motif class 1" evidence="3">
    <location>
        <begin position="102"/>
        <end position="121"/>
    </location>
</feature>
<dbReference type="SMART" id="SM00278">
    <property type="entry name" value="HhH1"/>
    <property type="match status" value="2"/>
</dbReference>
<protein>
    <recommendedName>
        <fullName evidence="3">Helix-hairpin-helix DNA-binding motif class 1 domain-containing protein</fullName>
    </recommendedName>
</protein>
<dbReference type="NCBIfam" id="TIGR00426">
    <property type="entry name" value="competence protein ComEA helix-hairpin-helix repeat region"/>
    <property type="match status" value="1"/>
</dbReference>
<feature type="domain" description="Helix-hairpin-helix DNA-binding motif class 1" evidence="3">
    <location>
        <begin position="132"/>
        <end position="151"/>
    </location>
</feature>
<dbReference type="GO" id="GO:0003677">
    <property type="term" value="F:DNA binding"/>
    <property type="evidence" value="ECO:0007669"/>
    <property type="project" value="InterPro"/>
</dbReference>
<dbReference type="PATRIC" id="fig|29343.3.peg.283"/>
<dbReference type="InterPro" id="IPR051675">
    <property type="entry name" value="Endo/Exo/Phosphatase_dom_1"/>
</dbReference>
<feature type="transmembrane region" description="Helical" evidence="2">
    <location>
        <begin position="6"/>
        <end position="27"/>
    </location>
</feature>
<proteinExistence type="predicted"/>
<dbReference type="Gene3D" id="1.10.150.320">
    <property type="entry name" value="Photosystem II 12 kDa extrinsic protein"/>
    <property type="match status" value="1"/>
</dbReference>
<evidence type="ECO:0000259" key="3">
    <source>
        <dbReference type="SMART" id="SM00278"/>
    </source>
</evidence>
<evidence type="ECO:0000256" key="1">
    <source>
        <dbReference type="SAM" id="MobiDB-lite"/>
    </source>
</evidence>
<dbReference type="PANTHER" id="PTHR21180:SF32">
    <property type="entry name" value="ENDONUCLEASE_EXONUCLEASE_PHOSPHATASE FAMILY DOMAIN-CONTAINING PROTEIN 1"/>
    <property type="match status" value="1"/>
</dbReference>
<name>A0A078KIP5_9FIRM</name>
<dbReference type="GO" id="GO:0015627">
    <property type="term" value="C:type II protein secretion system complex"/>
    <property type="evidence" value="ECO:0007669"/>
    <property type="project" value="TreeGrafter"/>
</dbReference>
<dbReference type="EMBL" id="LM995447">
    <property type="protein sequence ID" value="CDZ23416.1"/>
    <property type="molecule type" value="Genomic_DNA"/>
</dbReference>
<evidence type="ECO:0000256" key="2">
    <source>
        <dbReference type="SAM" id="Phobius"/>
    </source>
</evidence>
<keyword evidence="2" id="KW-0812">Transmembrane</keyword>
<gene>
    <name evidence="4" type="ORF">CCDG5_0273</name>
</gene>
<dbReference type="GO" id="GO:0006281">
    <property type="term" value="P:DNA repair"/>
    <property type="evidence" value="ECO:0007669"/>
    <property type="project" value="InterPro"/>
</dbReference>
<dbReference type="InterPro" id="IPR004509">
    <property type="entry name" value="Competence_ComEA_HhH"/>
</dbReference>